<dbReference type="SUPFAM" id="SSF52490">
    <property type="entry name" value="Tubulin nucleotide-binding domain-like"/>
    <property type="match status" value="1"/>
</dbReference>
<evidence type="ECO:0000259" key="5">
    <source>
        <dbReference type="Pfam" id="PF10644"/>
    </source>
</evidence>
<name>A0A9N8VN69_9GLOM</name>
<dbReference type="Pfam" id="PF14881">
    <property type="entry name" value="Tubulin_3"/>
    <property type="match status" value="1"/>
</dbReference>
<reference evidence="7" key="1">
    <citation type="submission" date="2021-06" db="EMBL/GenBank/DDBJ databases">
        <authorList>
            <person name="Kallberg Y."/>
            <person name="Tangrot J."/>
            <person name="Rosling A."/>
        </authorList>
    </citation>
    <scope>NUCLEOTIDE SEQUENCE</scope>
    <source>
        <strain evidence="7">MT106</strain>
    </source>
</reference>
<dbReference type="InterPro" id="IPR049942">
    <property type="entry name" value="DML1/Misato"/>
</dbReference>
<evidence type="ECO:0000256" key="4">
    <source>
        <dbReference type="ARBA" id="ARBA00023128"/>
    </source>
</evidence>
<evidence type="ECO:0000256" key="2">
    <source>
        <dbReference type="ARBA" id="ARBA00004173"/>
    </source>
</evidence>
<dbReference type="PANTHER" id="PTHR13391">
    <property type="entry name" value="MITOCHONDRIAL DISTRIBUTION REGULATOR MISATO"/>
    <property type="match status" value="1"/>
</dbReference>
<dbReference type="GO" id="GO:0007005">
    <property type="term" value="P:mitochondrion organization"/>
    <property type="evidence" value="ECO:0007669"/>
    <property type="project" value="InterPro"/>
</dbReference>
<dbReference type="OrthoDB" id="271881at2759"/>
<dbReference type="CDD" id="cd06060">
    <property type="entry name" value="misato"/>
    <property type="match status" value="1"/>
</dbReference>
<dbReference type="GO" id="GO:0005739">
    <property type="term" value="C:mitochondrion"/>
    <property type="evidence" value="ECO:0007669"/>
    <property type="project" value="UniProtKB-SubCell"/>
</dbReference>
<organism evidence="7 8">
    <name type="scientific">Ambispora gerdemannii</name>
    <dbReference type="NCBI Taxonomy" id="144530"/>
    <lineage>
        <taxon>Eukaryota</taxon>
        <taxon>Fungi</taxon>
        <taxon>Fungi incertae sedis</taxon>
        <taxon>Mucoromycota</taxon>
        <taxon>Glomeromycotina</taxon>
        <taxon>Glomeromycetes</taxon>
        <taxon>Archaeosporales</taxon>
        <taxon>Ambisporaceae</taxon>
        <taxon>Ambispora</taxon>
    </lineage>
</organism>
<feature type="domain" description="Misato Segment II tubulin-like" evidence="5">
    <location>
        <begin position="1"/>
        <end position="111"/>
    </location>
</feature>
<comment type="similarity">
    <text evidence="3">Belongs to the misato family.</text>
</comment>
<evidence type="ECO:0000313" key="8">
    <source>
        <dbReference type="Proteomes" id="UP000789831"/>
    </source>
</evidence>
<dbReference type="AlphaFoldDB" id="A0A9N8VN69"/>
<dbReference type="InterPro" id="IPR036525">
    <property type="entry name" value="Tubulin/FtsZ_GTPase_sf"/>
</dbReference>
<evidence type="ECO:0000313" key="7">
    <source>
        <dbReference type="EMBL" id="CAG8461115.1"/>
    </source>
</evidence>
<keyword evidence="4" id="KW-0496">Mitochondrion</keyword>
<feature type="domain" description="DML1/Misato tubulin" evidence="6">
    <location>
        <begin position="138"/>
        <end position="318"/>
    </location>
</feature>
<proteinExistence type="inferred from homology"/>
<evidence type="ECO:0000256" key="1">
    <source>
        <dbReference type="ARBA" id="ARBA00003757"/>
    </source>
</evidence>
<accession>A0A9N8VN69</accession>
<dbReference type="InterPro" id="IPR019605">
    <property type="entry name" value="Misato_II_tubulin-like"/>
</dbReference>
<comment type="subcellular location">
    <subcellularLocation>
        <location evidence="2">Mitochondrion</location>
    </subcellularLocation>
</comment>
<evidence type="ECO:0000256" key="3">
    <source>
        <dbReference type="ARBA" id="ARBA00008507"/>
    </source>
</evidence>
<keyword evidence="8" id="KW-1185">Reference proteome</keyword>
<comment type="function">
    <text evidence="1">Involved in the partitioning of the mitochondrial organelle and mitochondrial DNA (mtDNA) inheritance.</text>
</comment>
<dbReference type="Pfam" id="PF10644">
    <property type="entry name" value="Misat_Tub_SegII"/>
    <property type="match status" value="1"/>
</dbReference>
<dbReference type="EMBL" id="CAJVPL010000181">
    <property type="protein sequence ID" value="CAG8461115.1"/>
    <property type="molecule type" value="Genomic_DNA"/>
</dbReference>
<feature type="non-terminal residue" evidence="7">
    <location>
        <position position="431"/>
    </location>
</feature>
<dbReference type="Proteomes" id="UP000789831">
    <property type="component" value="Unassembled WGS sequence"/>
</dbReference>
<dbReference type="PANTHER" id="PTHR13391:SF0">
    <property type="entry name" value="PROTEIN MISATO HOMOLOG 1"/>
    <property type="match status" value="1"/>
</dbReference>
<comment type="caution">
    <text evidence="7">The sequence shown here is derived from an EMBL/GenBank/DDBJ whole genome shotgun (WGS) entry which is preliminary data.</text>
</comment>
<protein>
    <submittedName>
        <fullName evidence="7">2776_t:CDS:1</fullName>
    </submittedName>
</protein>
<gene>
    <name evidence="7" type="ORF">AGERDE_LOCUS2256</name>
</gene>
<dbReference type="Gene3D" id="3.40.50.1440">
    <property type="entry name" value="Tubulin/FtsZ, GTPase domain"/>
    <property type="match status" value="1"/>
</dbReference>
<dbReference type="InterPro" id="IPR029209">
    <property type="entry name" value="DML1/Misato_tubulin"/>
</dbReference>
<sequence length="431" mass="49560">FGHFPNFVGTHFWNTQEAYFSYDDPGATSDSPEILHDVLFRTGVTERSIDTYTPRLIIYELKGGFGSMSKRNRLYHDFYTEEQSQAKTWDWGVEKHAHEPYNKNEFLRDLEAEEETSTLPSEQQEAPPPIEEINYNLEESVKMWSDFNRVYYHPKTLNQINQYQFDDEFMPFDVFSYGQECFVQHEKEESTFDENFRFFAEECDIIQGFQIFTDILDGFGGFSCNFLEQLRQEYPKHAVLTYGITNSQKLVSPHYSLKHYHKQTLNSAFSTVQFNEMSSIYVPLTTPAQASKISKYTRPNPHLPYHSSAILSAATETALRHGFMSMNDLFGQLNWRGNTKTGNLGSAFPLPINMHGDIDVESLDDQAGPIEDLSIRIEHGAKVSVFGQSIVLRGLPKEFPSLSEDRPANASEIRSNILQDFEQSGCPKTLR</sequence>
<evidence type="ECO:0000259" key="6">
    <source>
        <dbReference type="Pfam" id="PF14881"/>
    </source>
</evidence>